<name>A0A0F9S2T1_9ZZZZ</name>
<proteinExistence type="predicted"/>
<gene>
    <name evidence="2" type="ORF">LCGC14_0522760</name>
</gene>
<dbReference type="AlphaFoldDB" id="A0A0F9S2T1"/>
<keyword evidence="1" id="KW-0812">Transmembrane</keyword>
<keyword evidence="1" id="KW-1133">Transmembrane helix</keyword>
<evidence type="ECO:0000313" key="2">
    <source>
        <dbReference type="EMBL" id="KKN61344.1"/>
    </source>
</evidence>
<feature type="transmembrane region" description="Helical" evidence="1">
    <location>
        <begin position="114"/>
        <end position="133"/>
    </location>
</feature>
<organism evidence="2">
    <name type="scientific">marine sediment metagenome</name>
    <dbReference type="NCBI Taxonomy" id="412755"/>
    <lineage>
        <taxon>unclassified sequences</taxon>
        <taxon>metagenomes</taxon>
        <taxon>ecological metagenomes</taxon>
    </lineage>
</organism>
<evidence type="ECO:0000256" key="1">
    <source>
        <dbReference type="SAM" id="Phobius"/>
    </source>
</evidence>
<reference evidence="2" key="1">
    <citation type="journal article" date="2015" name="Nature">
        <title>Complex archaea that bridge the gap between prokaryotes and eukaryotes.</title>
        <authorList>
            <person name="Spang A."/>
            <person name="Saw J.H."/>
            <person name="Jorgensen S.L."/>
            <person name="Zaremba-Niedzwiedzka K."/>
            <person name="Martijn J."/>
            <person name="Lind A.E."/>
            <person name="van Eijk R."/>
            <person name="Schleper C."/>
            <person name="Guy L."/>
            <person name="Ettema T.J."/>
        </authorList>
    </citation>
    <scope>NUCLEOTIDE SEQUENCE</scope>
</reference>
<keyword evidence="1" id="KW-0472">Membrane</keyword>
<protein>
    <submittedName>
        <fullName evidence="2">Uncharacterized protein</fullName>
    </submittedName>
</protein>
<comment type="caution">
    <text evidence="2">The sequence shown here is derived from an EMBL/GenBank/DDBJ whole genome shotgun (WGS) entry which is preliminary data.</text>
</comment>
<sequence length="169" mass="17972">MMTLNTSGPGLGTLSVRDMPSLGTLSVREMATLGAVLSDEQITATAVQLAEQMATFSLQMSGLAEVFRQYDRPTQEKLAAVIIAAGGDARVVGDALALSKGKANGLYPYYKKYAWAWGILSTASGAVSAYHGYKRNNSVGWALVWFALGSFFPVITPVIAVAQGYGKRK</sequence>
<accession>A0A0F9S2T1</accession>
<feature type="transmembrane region" description="Helical" evidence="1">
    <location>
        <begin position="139"/>
        <end position="162"/>
    </location>
</feature>
<dbReference type="EMBL" id="LAZR01000661">
    <property type="protein sequence ID" value="KKN61344.1"/>
    <property type="molecule type" value="Genomic_DNA"/>
</dbReference>